<gene>
    <name evidence="3" type="ORF">PBRA_009568</name>
    <name evidence="4" type="ORF">PLBR_LOCUS5608</name>
</gene>
<sequence>MFSAVRCRAANTLNAVSRRVLSSFEGGGSFNPERVFAPVTFWSQETCMTIQPIPLKLTRKSTYMTVSTPGSLTCEFTAKDQDDRWDWQTKESIFLRCNEIAEITDFPTNPVKFSRSERSLEAPATPANDTFGSEQPTAVITPKSAREIRFLPQADGSCNVQLAITDLANNEQRQFEIVLKKGDYALLRQIAKWALPHLTGWAHALQPASVRLNNRAPTAAPAFDWGAG</sequence>
<keyword evidence="2" id="KW-0809">Transit peptide</keyword>
<dbReference type="Proteomes" id="UP000039324">
    <property type="component" value="Unassembled WGS sequence"/>
</dbReference>
<evidence type="ECO:0000313" key="3">
    <source>
        <dbReference type="EMBL" id="CEP03988.1"/>
    </source>
</evidence>
<dbReference type="SUPFAM" id="SSF54447">
    <property type="entry name" value="ssDNA-binding transcriptional regulator domain"/>
    <property type="match status" value="1"/>
</dbReference>
<evidence type="ECO:0000313" key="4">
    <source>
        <dbReference type="EMBL" id="SPQ98393.1"/>
    </source>
</evidence>
<evidence type="ECO:0000313" key="6">
    <source>
        <dbReference type="Proteomes" id="UP000290189"/>
    </source>
</evidence>
<dbReference type="GO" id="GO:0003697">
    <property type="term" value="F:single-stranded DNA binding"/>
    <property type="evidence" value="ECO:0007669"/>
    <property type="project" value="InterPro"/>
</dbReference>
<dbReference type="EMBL" id="CDSF01000164">
    <property type="protein sequence ID" value="CEP03988.1"/>
    <property type="molecule type" value="Genomic_DNA"/>
</dbReference>
<organism evidence="3 5">
    <name type="scientific">Plasmodiophora brassicae</name>
    <name type="common">Clubroot disease agent</name>
    <dbReference type="NCBI Taxonomy" id="37360"/>
    <lineage>
        <taxon>Eukaryota</taxon>
        <taxon>Sar</taxon>
        <taxon>Rhizaria</taxon>
        <taxon>Endomyxa</taxon>
        <taxon>Phytomyxea</taxon>
        <taxon>Plasmodiophorida</taxon>
        <taxon>Plasmodiophoridae</taxon>
        <taxon>Plasmodiophora</taxon>
    </lineage>
</organism>
<dbReference type="InterPro" id="IPR013742">
    <property type="entry name" value="Whirly"/>
</dbReference>
<comment type="similarity">
    <text evidence="1">Belongs to the Whirly family.</text>
</comment>
<dbReference type="EMBL" id="OVEO01000009">
    <property type="protein sequence ID" value="SPQ98393.1"/>
    <property type="molecule type" value="Genomic_DNA"/>
</dbReference>
<proteinExistence type="inferred from homology"/>
<dbReference type="PANTHER" id="PTHR31745:SF1">
    <property type="entry name" value="SINGLE-STRANDED DNA-BINDING PROTEIN WHY2, MITOCHONDRIAL"/>
    <property type="match status" value="1"/>
</dbReference>
<accession>A0A0G4J8M5</accession>
<dbReference type="InterPro" id="IPR009044">
    <property type="entry name" value="ssDNA-bd_transcriptional_reg"/>
</dbReference>
<geneLocation type="mitochondrion" evidence="4"/>
<name>A0A0G4J8M5_PLABS</name>
<keyword evidence="5" id="KW-1185">Reference proteome</keyword>
<dbReference type="GO" id="GO:0006952">
    <property type="term" value="P:defense response"/>
    <property type="evidence" value="ECO:0007669"/>
    <property type="project" value="InterPro"/>
</dbReference>
<dbReference type="GO" id="GO:0006355">
    <property type="term" value="P:regulation of DNA-templated transcription"/>
    <property type="evidence" value="ECO:0007669"/>
    <property type="project" value="InterPro"/>
</dbReference>
<dbReference type="Proteomes" id="UP000290189">
    <property type="component" value="Unassembled WGS sequence"/>
</dbReference>
<dbReference type="Gene3D" id="2.30.31.10">
    <property type="entry name" value="Transcriptional Coactivator Pc4, Chain A"/>
    <property type="match status" value="1"/>
</dbReference>
<evidence type="ECO:0000313" key="5">
    <source>
        <dbReference type="Proteomes" id="UP000039324"/>
    </source>
</evidence>
<dbReference type="OrthoDB" id="511009at2759"/>
<evidence type="ECO:0000256" key="2">
    <source>
        <dbReference type="ARBA" id="ARBA00022946"/>
    </source>
</evidence>
<reference evidence="4 6" key="2">
    <citation type="submission" date="2018-03" db="EMBL/GenBank/DDBJ databases">
        <authorList>
            <person name="Fogelqvist J."/>
        </authorList>
    </citation>
    <scope>NUCLEOTIDE SEQUENCE [LARGE SCALE GENOMIC DNA]</scope>
</reference>
<keyword evidence="4" id="KW-0496">Mitochondrion</keyword>
<protein>
    <submittedName>
        <fullName evidence="3">Uncharacterized protein</fullName>
    </submittedName>
</protein>
<evidence type="ECO:0000256" key="1">
    <source>
        <dbReference type="ARBA" id="ARBA00006061"/>
    </source>
</evidence>
<dbReference type="AlphaFoldDB" id="A0A0G4J8M5"/>
<reference evidence="3 5" key="1">
    <citation type="submission" date="2015-02" db="EMBL/GenBank/DDBJ databases">
        <authorList>
            <person name="Chooi Y.-H."/>
        </authorList>
    </citation>
    <scope>NUCLEOTIDE SEQUENCE [LARGE SCALE GENOMIC DNA]</scope>
    <source>
        <strain evidence="3">E3</strain>
    </source>
</reference>
<dbReference type="PANTHER" id="PTHR31745">
    <property type="entry name" value="SINGLE-STRANDED DNA-BINDING PROTEIN WHY2, MITOCHONDRIAL"/>
    <property type="match status" value="1"/>
</dbReference>